<dbReference type="EMBL" id="CP089982">
    <property type="protein sequence ID" value="WXA91545.1"/>
    <property type="molecule type" value="Genomic_DNA"/>
</dbReference>
<keyword evidence="4" id="KW-1185">Reference proteome</keyword>
<accession>A0ABZ2JYG8</accession>
<gene>
    <name evidence="3" type="ORF">LZC95_34440</name>
</gene>
<protein>
    <submittedName>
        <fullName evidence="3">Glycosyltransferase family 39 protein</fullName>
    </submittedName>
</protein>
<dbReference type="Pfam" id="PF13231">
    <property type="entry name" value="PMT_2"/>
    <property type="match status" value="1"/>
</dbReference>
<proteinExistence type="predicted"/>
<sequence length="626" mass="68564">MSHYWTGLARIFASYRNDKRYGLLAVFVVFIAHAWRYFANAQTSQVYGDGFYSWIFVRSLAFDGDLDFTNDYAACGDPWHVGVDEGGGRPANPFYFGPAALLAPVLFIARHLVRLPADAPASWRSACGGPLVFYTGLLSIVAVTLVVYFGYRAARRFFDEGACAIAVLAVGFASQLNVNGALVWCYSHLWGAFGVSLTVFLVVRFWEAPSVGRAIAAGAACGLAFLIRPAEILFACTFAGAVADHAIRGGFRRTLPTAAKHTLAFGVALIGVASVQFWVHAKLYGFPFVIPQGKLYVQLTHAHPFLLLFAARSGLLYWTPLMWLALIGLPLLVRPKGSRFLFVGLVVATCLHHYVASAALAWTGGATAGARIQTSLVGPFVLSTAACMAPCLRWLERRDWTRSAGVLVTVAMLPWALVTWSVPTSGVPNDRAVPAPELYGTAARGTMNTIYESIGNPWTLPATIPFALRYRFAPKVFDIVATDGIFQKQYRTMEPMGTDTLSFASPPSGYFGVGYEKADQGALIRPGRRMRSLFALYWPWVTHIHLSLATDGRRPANVTLRTGSFFRRYNIGSVRVDNTTEVDLPVPKNAFDSGINELLVETDAPVTLKAIRFIDQGTHDTRIRAF</sequence>
<feature type="transmembrane region" description="Helical" evidence="1">
    <location>
        <begin position="131"/>
        <end position="150"/>
    </location>
</feature>
<evidence type="ECO:0000313" key="3">
    <source>
        <dbReference type="EMBL" id="WXA91545.1"/>
    </source>
</evidence>
<evidence type="ECO:0000256" key="1">
    <source>
        <dbReference type="SAM" id="Phobius"/>
    </source>
</evidence>
<evidence type="ECO:0000313" key="4">
    <source>
        <dbReference type="Proteomes" id="UP001379533"/>
    </source>
</evidence>
<organism evidence="3 4">
    <name type="scientific">Pendulispora brunnea</name>
    <dbReference type="NCBI Taxonomy" id="2905690"/>
    <lineage>
        <taxon>Bacteria</taxon>
        <taxon>Pseudomonadati</taxon>
        <taxon>Myxococcota</taxon>
        <taxon>Myxococcia</taxon>
        <taxon>Myxococcales</taxon>
        <taxon>Sorangiineae</taxon>
        <taxon>Pendulisporaceae</taxon>
        <taxon>Pendulispora</taxon>
    </lineage>
</organism>
<keyword evidence="1" id="KW-0472">Membrane</keyword>
<feature type="transmembrane region" description="Helical" evidence="1">
    <location>
        <begin position="404"/>
        <end position="422"/>
    </location>
</feature>
<feature type="domain" description="Glycosyltransferase RgtA/B/C/D-like" evidence="2">
    <location>
        <begin position="137"/>
        <end position="278"/>
    </location>
</feature>
<feature type="transmembrane region" description="Helical" evidence="1">
    <location>
        <begin position="263"/>
        <end position="281"/>
    </location>
</feature>
<keyword evidence="1" id="KW-1133">Transmembrane helix</keyword>
<feature type="transmembrane region" description="Helical" evidence="1">
    <location>
        <begin position="232"/>
        <end position="251"/>
    </location>
</feature>
<evidence type="ECO:0000259" key="2">
    <source>
        <dbReference type="Pfam" id="PF13231"/>
    </source>
</evidence>
<feature type="transmembrane region" description="Helical" evidence="1">
    <location>
        <begin position="21"/>
        <end position="38"/>
    </location>
</feature>
<feature type="transmembrane region" description="Helical" evidence="1">
    <location>
        <begin position="340"/>
        <end position="362"/>
    </location>
</feature>
<dbReference type="InterPro" id="IPR038731">
    <property type="entry name" value="RgtA/B/C-like"/>
</dbReference>
<feature type="transmembrane region" description="Helical" evidence="1">
    <location>
        <begin position="374"/>
        <end position="392"/>
    </location>
</feature>
<feature type="transmembrane region" description="Helical" evidence="1">
    <location>
        <begin position="181"/>
        <end position="203"/>
    </location>
</feature>
<keyword evidence="1" id="KW-0812">Transmembrane</keyword>
<dbReference type="RefSeq" id="WP_394842165.1">
    <property type="nucleotide sequence ID" value="NZ_CP089982.1"/>
</dbReference>
<feature type="transmembrane region" description="Helical" evidence="1">
    <location>
        <begin position="157"/>
        <end position="175"/>
    </location>
</feature>
<name>A0ABZ2JYG8_9BACT</name>
<feature type="transmembrane region" description="Helical" evidence="1">
    <location>
        <begin position="315"/>
        <end position="333"/>
    </location>
</feature>
<reference evidence="3 4" key="1">
    <citation type="submission" date="2021-12" db="EMBL/GenBank/DDBJ databases">
        <title>Discovery of the Pendulisporaceae a myxobacterial family with distinct sporulation behavior and unique specialized metabolism.</title>
        <authorList>
            <person name="Garcia R."/>
            <person name="Popoff A."/>
            <person name="Bader C.D."/>
            <person name="Loehr J."/>
            <person name="Walesch S."/>
            <person name="Walt C."/>
            <person name="Boldt J."/>
            <person name="Bunk B."/>
            <person name="Haeckl F.J.F.P.J."/>
            <person name="Gunesch A.P."/>
            <person name="Birkelbach J."/>
            <person name="Nuebel U."/>
            <person name="Pietschmann T."/>
            <person name="Bach T."/>
            <person name="Mueller R."/>
        </authorList>
    </citation>
    <scope>NUCLEOTIDE SEQUENCE [LARGE SCALE GENOMIC DNA]</scope>
    <source>
        <strain evidence="3 4">MSr12523</strain>
    </source>
</reference>
<dbReference type="Proteomes" id="UP001379533">
    <property type="component" value="Chromosome"/>
</dbReference>